<sequence length="64" mass="7573">RVGRAPPKDPYEAPRERPNLTLLLLHVERLQEGCHRDNSKETFHNLQLFGTSWLWKVKHIKADE</sequence>
<feature type="non-terminal residue" evidence="1">
    <location>
        <position position="1"/>
    </location>
</feature>
<name>A0ABN7X4K2_GIGMA</name>
<evidence type="ECO:0000313" key="2">
    <source>
        <dbReference type="Proteomes" id="UP000789901"/>
    </source>
</evidence>
<evidence type="ECO:0000313" key="1">
    <source>
        <dbReference type="EMBL" id="CAG8847959.1"/>
    </source>
</evidence>
<protein>
    <submittedName>
        <fullName evidence="1">40216_t:CDS:1</fullName>
    </submittedName>
</protein>
<dbReference type="Proteomes" id="UP000789901">
    <property type="component" value="Unassembled WGS sequence"/>
</dbReference>
<organism evidence="1 2">
    <name type="scientific">Gigaspora margarita</name>
    <dbReference type="NCBI Taxonomy" id="4874"/>
    <lineage>
        <taxon>Eukaryota</taxon>
        <taxon>Fungi</taxon>
        <taxon>Fungi incertae sedis</taxon>
        <taxon>Mucoromycota</taxon>
        <taxon>Glomeromycotina</taxon>
        <taxon>Glomeromycetes</taxon>
        <taxon>Diversisporales</taxon>
        <taxon>Gigasporaceae</taxon>
        <taxon>Gigaspora</taxon>
    </lineage>
</organism>
<dbReference type="EMBL" id="CAJVQB010090018">
    <property type="protein sequence ID" value="CAG8847959.1"/>
    <property type="molecule type" value="Genomic_DNA"/>
</dbReference>
<proteinExistence type="predicted"/>
<comment type="caution">
    <text evidence="1">The sequence shown here is derived from an EMBL/GenBank/DDBJ whole genome shotgun (WGS) entry which is preliminary data.</text>
</comment>
<reference evidence="1 2" key="1">
    <citation type="submission" date="2021-06" db="EMBL/GenBank/DDBJ databases">
        <authorList>
            <person name="Kallberg Y."/>
            <person name="Tangrot J."/>
            <person name="Rosling A."/>
        </authorList>
    </citation>
    <scope>NUCLEOTIDE SEQUENCE [LARGE SCALE GENOMIC DNA]</scope>
    <source>
        <strain evidence="1 2">120-4 pot B 10/14</strain>
    </source>
</reference>
<gene>
    <name evidence="1" type="ORF">GMARGA_LOCUS38939</name>
</gene>
<accession>A0ABN7X4K2</accession>
<keyword evidence="2" id="KW-1185">Reference proteome</keyword>